<dbReference type="EMBL" id="JAATJV010312171">
    <property type="protein sequence ID" value="MBZ3877937.1"/>
    <property type="molecule type" value="Genomic_DNA"/>
</dbReference>
<protein>
    <submittedName>
        <fullName evidence="2">Peptidyl-prolyl cis-trans isomerase FKBP8</fullName>
    </submittedName>
</protein>
<sequence length="136" mass="14556">MASCAEPLEPTVPLPSSVPPLEDFKVLDGVEDAEGEEEEEEEEDEDLSELPPLKDMGQSPLEEAEQPGALAQEFLAAMESEPAPVPVPVAGHPGEWAVEKEDTGPRPTRLKPTSQGAGSEIPDEEKLNGFAELRVS</sequence>
<gene>
    <name evidence="2" type="ORF">SUZIE_145500</name>
</gene>
<keyword evidence="3" id="KW-1185">Reference proteome</keyword>
<evidence type="ECO:0000313" key="3">
    <source>
        <dbReference type="Proteomes" id="UP001166674"/>
    </source>
</evidence>
<evidence type="ECO:0000256" key="1">
    <source>
        <dbReference type="SAM" id="MobiDB-lite"/>
    </source>
</evidence>
<dbReference type="AlphaFoldDB" id="A0AA41SZJ2"/>
<evidence type="ECO:0000313" key="2">
    <source>
        <dbReference type="EMBL" id="MBZ3877937.1"/>
    </source>
</evidence>
<feature type="compositionally biased region" description="Acidic residues" evidence="1">
    <location>
        <begin position="29"/>
        <end position="48"/>
    </location>
</feature>
<accession>A0AA41SZJ2</accession>
<keyword evidence="2" id="KW-0413">Isomerase</keyword>
<comment type="caution">
    <text evidence="2">The sequence shown here is derived from an EMBL/GenBank/DDBJ whole genome shotgun (WGS) entry which is preliminary data.</text>
</comment>
<feature type="region of interest" description="Disordered" evidence="1">
    <location>
        <begin position="1"/>
        <end position="136"/>
    </location>
</feature>
<reference evidence="2" key="1">
    <citation type="submission" date="2020-03" db="EMBL/GenBank/DDBJ databases">
        <title>Studies in the Genomics of Life Span.</title>
        <authorList>
            <person name="Glass D."/>
        </authorList>
    </citation>
    <scope>NUCLEOTIDE SEQUENCE</scope>
    <source>
        <strain evidence="2">SUZIE</strain>
        <tissue evidence="2">Muscle</tissue>
    </source>
</reference>
<proteinExistence type="predicted"/>
<organism evidence="2 3">
    <name type="scientific">Sciurus carolinensis</name>
    <name type="common">Eastern gray squirrel</name>
    <dbReference type="NCBI Taxonomy" id="30640"/>
    <lineage>
        <taxon>Eukaryota</taxon>
        <taxon>Metazoa</taxon>
        <taxon>Chordata</taxon>
        <taxon>Craniata</taxon>
        <taxon>Vertebrata</taxon>
        <taxon>Euteleostomi</taxon>
        <taxon>Mammalia</taxon>
        <taxon>Eutheria</taxon>
        <taxon>Euarchontoglires</taxon>
        <taxon>Glires</taxon>
        <taxon>Rodentia</taxon>
        <taxon>Sciuromorpha</taxon>
        <taxon>Sciuridae</taxon>
        <taxon>Sciurinae</taxon>
        <taxon>Sciurini</taxon>
        <taxon>Sciurus</taxon>
    </lineage>
</organism>
<dbReference type="GO" id="GO:0016853">
    <property type="term" value="F:isomerase activity"/>
    <property type="evidence" value="ECO:0007669"/>
    <property type="project" value="UniProtKB-KW"/>
</dbReference>
<dbReference type="Proteomes" id="UP001166674">
    <property type="component" value="Unassembled WGS sequence"/>
</dbReference>
<name>A0AA41SZJ2_SCICA</name>